<evidence type="ECO:0000256" key="1">
    <source>
        <dbReference type="SAM" id="MobiDB-lite"/>
    </source>
</evidence>
<dbReference type="PANTHER" id="PTHR23254">
    <property type="entry name" value="EIF4G DOMAIN PROTEIN"/>
    <property type="match status" value="1"/>
</dbReference>
<reference evidence="2" key="1">
    <citation type="journal article" date="2023" name="Insect Mol. Biol.">
        <title>Genome sequencing provides insights into the evolution of gene families encoding plant cell wall-degrading enzymes in longhorned beetles.</title>
        <authorList>
            <person name="Shin N.R."/>
            <person name="Okamura Y."/>
            <person name="Kirsch R."/>
            <person name="Pauchet Y."/>
        </authorList>
    </citation>
    <scope>NUCLEOTIDE SEQUENCE</scope>
    <source>
        <strain evidence="2">AMC_N1</strain>
    </source>
</reference>
<evidence type="ECO:0000313" key="2">
    <source>
        <dbReference type="EMBL" id="KAJ8947835.1"/>
    </source>
</evidence>
<dbReference type="GO" id="GO:0006446">
    <property type="term" value="P:regulation of translational initiation"/>
    <property type="evidence" value="ECO:0007669"/>
    <property type="project" value="TreeGrafter"/>
</dbReference>
<organism evidence="2 3">
    <name type="scientific">Aromia moschata</name>
    <dbReference type="NCBI Taxonomy" id="1265417"/>
    <lineage>
        <taxon>Eukaryota</taxon>
        <taxon>Metazoa</taxon>
        <taxon>Ecdysozoa</taxon>
        <taxon>Arthropoda</taxon>
        <taxon>Hexapoda</taxon>
        <taxon>Insecta</taxon>
        <taxon>Pterygota</taxon>
        <taxon>Neoptera</taxon>
        <taxon>Endopterygota</taxon>
        <taxon>Coleoptera</taxon>
        <taxon>Polyphaga</taxon>
        <taxon>Cucujiformia</taxon>
        <taxon>Chrysomeloidea</taxon>
        <taxon>Cerambycidae</taxon>
        <taxon>Cerambycinae</taxon>
        <taxon>Callichromatini</taxon>
        <taxon>Aromia</taxon>
    </lineage>
</organism>
<dbReference type="EMBL" id="JAPWTK010000150">
    <property type="protein sequence ID" value="KAJ8947835.1"/>
    <property type="molecule type" value="Genomic_DNA"/>
</dbReference>
<dbReference type="GO" id="GO:0008494">
    <property type="term" value="F:translation activator activity"/>
    <property type="evidence" value="ECO:0007669"/>
    <property type="project" value="TreeGrafter"/>
</dbReference>
<feature type="compositionally biased region" description="Basic and acidic residues" evidence="1">
    <location>
        <begin position="420"/>
        <end position="445"/>
    </location>
</feature>
<gene>
    <name evidence="2" type="ORF">NQ318_009980</name>
</gene>
<dbReference type="GO" id="GO:0005829">
    <property type="term" value="C:cytosol"/>
    <property type="evidence" value="ECO:0007669"/>
    <property type="project" value="TreeGrafter"/>
</dbReference>
<proteinExistence type="predicted"/>
<dbReference type="Proteomes" id="UP001162162">
    <property type="component" value="Unassembled WGS sequence"/>
</dbReference>
<dbReference type="InterPro" id="IPR051367">
    <property type="entry name" value="mRNA_TranslReg/HistoneTransl"/>
</dbReference>
<feature type="region of interest" description="Disordered" evidence="1">
    <location>
        <begin position="349"/>
        <end position="445"/>
    </location>
</feature>
<feature type="compositionally biased region" description="Polar residues" evidence="1">
    <location>
        <begin position="399"/>
        <end position="419"/>
    </location>
</feature>
<accession>A0AAV8Y8U5</accession>
<comment type="caution">
    <text evidence="2">The sequence shown here is derived from an EMBL/GenBank/DDBJ whole genome shotgun (WGS) entry which is preliminary data.</text>
</comment>
<keyword evidence="3" id="KW-1185">Reference proteome</keyword>
<dbReference type="PANTHER" id="PTHR23254:SF18">
    <property type="entry name" value="RE28271P"/>
    <property type="match status" value="1"/>
</dbReference>
<dbReference type="Gene3D" id="1.25.40.180">
    <property type="match status" value="1"/>
</dbReference>
<feature type="compositionally biased region" description="Polar residues" evidence="1">
    <location>
        <begin position="349"/>
        <end position="373"/>
    </location>
</feature>
<evidence type="ECO:0000313" key="3">
    <source>
        <dbReference type="Proteomes" id="UP001162162"/>
    </source>
</evidence>
<protein>
    <submittedName>
        <fullName evidence="2">Uncharacterized protein</fullName>
    </submittedName>
</protein>
<dbReference type="AlphaFoldDB" id="A0AAV8Y8U5"/>
<sequence length="445" mass="49769">MTSSGIGRGRGWLNLKKNPTVNVPLCPQSMPLNSSSINPLSPKLSSTDEVQFVDSSNEFTDLINKVKQLNVNDDGIKFNQKIKYIVENWKQNCETSEAVEHSFDALYQACLNDTNLASKVVLMVASRSFISQEVRDQNIRLMFIKKLQNNFEGAQQLQKGSPTAFRNSVHMLGEFFNKARLANGQQLTFMASPFISYLEMLLETAQPLDLKLFTTQIYLNGTFVNTECPEKVVEMLNSIRLLLSSDKPFSKESKLWLLLALDIANNKFGLLPTEVYRFYQDQLGEVAMKSFQGAHNTLSIQTPHDRKTDDYQSKVNVLQVSTSSYSSGDEVSSAPYILQPDFSNTSQSVTSGFLSDSSTSNSAVSRSEDSNSGAGKHGRPILGVGARFNKGKSADEPPSTWTNKDQLGGWNNKQKNTVKNWRDPKKSTKLGKGWEHDDRFETDYS</sequence>
<name>A0AAV8Y8U5_9CUCU</name>